<dbReference type="STRING" id="984486.A0A1E3QPC3"/>
<evidence type="ECO:0000313" key="8">
    <source>
        <dbReference type="EMBL" id="ODQ79535.1"/>
    </source>
</evidence>
<evidence type="ECO:0000256" key="2">
    <source>
        <dbReference type="ARBA" id="ARBA00022692"/>
    </source>
</evidence>
<evidence type="ECO:0000256" key="5">
    <source>
        <dbReference type="PROSITE-ProRule" id="PRU00205"/>
    </source>
</evidence>
<dbReference type="EMBL" id="KV454432">
    <property type="protein sequence ID" value="ODQ79535.1"/>
    <property type="molecule type" value="Genomic_DNA"/>
</dbReference>
<dbReference type="GO" id="GO:0055088">
    <property type="term" value="P:lipid homeostasis"/>
    <property type="evidence" value="ECO:0007669"/>
    <property type="project" value="TreeGrafter"/>
</dbReference>
<proteinExistence type="predicted"/>
<keyword evidence="4 5" id="KW-0472">Membrane</keyword>
<feature type="transmembrane region" description="Helical" evidence="6">
    <location>
        <begin position="76"/>
        <end position="95"/>
    </location>
</feature>
<feature type="transmembrane region" description="Helical" evidence="6">
    <location>
        <begin position="195"/>
        <end position="217"/>
    </location>
</feature>
<dbReference type="PANTHER" id="PTHR13439">
    <property type="entry name" value="CT120 PROTEIN"/>
    <property type="match status" value="1"/>
</dbReference>
<dbReference type="GO" id="GO:0016020">
    <property type="term" value="C:membrane"/>
    <property type="evidence" value="ECO:0007669"/>
    <property type="project" value="UniProtKB-SubCell"/>
</dbReference>
<dbReference type="RefSeq" id="XP_018984863.1">
    <property type="nucleotide sequence ID" value="XM_019132801.1"/>
</dbReference>
<evidence type="ECO:0000256" key="6">
    <source>
        <dbReference type="SAM" id="Phobius"/>
    </source>
</evidence>
<dbReference type="AlphaFoldDB" id="A0A1E3QPC3"/>
<feature type="transmembrane region" description="Helical" evidence="6">
    <location>
        <begin position="137"/>
        <end position="156"/>
    </location>
</feature>
<dbReference type="PROSITE" id="PS50922">
    <property type="entry name" value="TLC"/>
    <property type="match status" value="1"/>
</dbReference>
<dbReference type="SMART" id="SM00724">
    <property type="entry name" value="TLC"/>
    <property type="match status" value="1"/>
</dbReference>
<evidence type="ECO:0000313" key="9">
    <source>
        <dbReference type="Proteomes" id="UP000094336"/>
    </source>
</evidence>
<dbReference type="GO" id="GO:0005783">
    <property type="term" value="C:endoplasmic reticulum"/>
    <property type="evidence" value="ECO:0007669"/>
    <property type="project" value="TreeGrafter"/>
</dbReference>
<keyword evidence="2 5" id="KW-0812">Transmembrane</keyword>
<dbReference type="Pfam" id="PF03798">
    <property type="entry name" value="TRAM_LAG1_CLN8"/>
    <property type="match status" value="1"/>
</dbReference>
<feature type="transmembrane region" description="Helical" evidence="6">
    <location>
        <begin position="37"/>
        <end position="55"/>
    </location>
</feature>
<evidence type="ECO:0000259" key="7">
    <source>
        <dbReference type="PROSITE" id="PS50922"/>
    </source>
</evidence>
<comment type="subcellular location">
    <subcellularLocation>
        <location evidence="1">Membrane</location>
        <topology evidence="1">Multi-pass membrane protein</topology>
    </subcellularLocation>
</comment>
<accession>A0A1E3QPC3</accession>
<organism evidence="8 9">
    <name type="scientific">Babjeviella inositovora NRRL Y-12698</name>
    <dbReference type="NCBI Taxonomy" id="984486"/>
    <lineage>
        <taxon>Eukaryota</taxon>
        <taxon>Fungi</taxon>
        <taxon>Dikarya</taxon>
        <taxon>Ascomycota</taxon>
        <taxon>Saccharomycotina</taxon>
        <taxon>Pichiomycetes</taxon>
        <taxon>Serinales incertae sedis</taxon>
        <taxon>Babjeviella</taxon>
    </lineage>
</organism>
<protein>
    <recommendedName>
        <fullName evidence="7">TLC domain-containing protein</fullName>
    </recommendedName>
</protein>
<feature type="transmembrane region" description="Helical" evidence="6">
    <location>
        <begin position="107"/>
        <end position="125"/>
    </location>
</feature>
<sequence length="278" mass="31925">MVSLFGLFPYIHEDIFLQYRPFPETTTNVAVAHWHEVAGSFVFYLAVHFLAPHFSRTFCPKAYASLSPKNRANFDIHHVAMVQALISIVVTAFFWNNPDWTSNDIHGYRPFGGFISAITVGYFIWDLAVCARYFHLFGVGFLAHAVAALAVFAATLIPFCQPWVPCFLLFELSSPFVNMNWYASRLPEGTFSNTFVLVNGLCLMVTFFSVRIVWGFYAIYTCLWSYYTQWATIDHKWVPIMIVSLNTMLNVLNVFWFTKMVQIAIKKVLGKSRSKKLE</sequence>
<feature type="transmembrane region" description="Helical" evidence="6">
    <location>
        <begin position="162"/>
        <end position="183"/>
    </location>
</feature>
<dbReference type="GeneID" id="30150654"/>
<feature type="transmembrane region" description="Helical" evidence="6">
    <location>
        <begin position="237"/>
        <end position="257"/>
    </location>
</feature>
<keyword evidence="9" id="KW-1185">Reference proteome</keyword>
<evidence type="ECO:0000256" key="3">
    <source>
        <dbReference type="ARBA" id="ARBA00022989"/>
    </source>
</evidence>
<gene>
    <name evidence="8" type="ORF">BABINDRAFT_8451</name>
</gene>
<evidence type="ECO:0000256" key="4">
    <source>
        <dbReference type="ARBA" id="ARBA00023136"/>
    </source>
</evidence>
<dbReference type="InterPro" id="IPR006634">
    <property type="entry name" value="TLC-dom"/>
</dbReference>
<reference evidence="9" key="1">
    <citation type="submission" date="2016-05" db="EMBL/GenBank/DDBJ databases">
        <title>Comparative genomics of biotechnologically important yeasts.</title>
        <authorList>
            <consortium name="DOE Joint Genome Institute"/>
            <person name="Riley R."/>
            <person name="Haridas S."/>
            <person name="Wolfe K.H."/>
            <person name="Lopes M.R."/>
            <person name="Hittinger C.T."/>
            <person name="Goker M."/>
            <person name="Salamov A."/>
            <person name="Wisecaver J."/>
            <person name="Long T.M."/>
            <person name="Aerts A.L."/>
            <person name="Barry K."/>
            <person name="Choi C."/>
            <person name="Clum A."/>
            <person name="Coughlan A.Y."/>
            <person name="Deshpande S."/>
            <person name="Douglass A.P."/>
            <person name="Hanson S.J."/>
            <person name="Klenk H.-P."/>
            <person name="Labutti K."/>
            <person name="Lapidus A."/>
            <person name="Lindquist E."/>
            <person name="Lipzen A."/>
            <person name="Meier-Kolthoff J.P."/>
            <person name="Ohm R.A."/>
            <person name="Otillar R.P."/>
            <person name="Pangilinan J."/>
            <person name="Peng Y."/>
            <person name="Rokas A."/>
            <person name="Rosa C.A."/>
            <person name="Scheuner C."/>
            <person name="Sibirny A.A."/>
            <person name="Slot J.C."/>
            <person name="Stielow J.B."/>
            <person name="Sun H."/>
            <person name="Kurtzman C.P."/>
            <person name="Blackwell M."/>
            <person name="Grigoriev I.V."/>
            <person name="Jeffries T.W."/>
        </authorList>
    </citation>
    <scope>NUCLEOTIDE SEQUENCE [LARGE SCALE GENOMIC DNA]</scope>
    <source>
        <strain evidence="9">NRRL Y-12698</strain>
    </source>
</reference>
<dbReference type="PANTHER" id="PTHR13439:SF0">
    <property type="entry name" value="TOPOISOMERASE I DAMAGE AFFECTED PROTEIN 4"/>
    <property type="match status" value="1"/>
</dbReference>
<evidence type="ECO:0000256" key="1">
    <source>
        <dbReference type="ARBA" id="ARBA00004141"/>
    </source>
</evidence>
<name>A0A1E3QPC3_9ASCO</name>
<dbReference type="InterPro" id="IPR050846">
    <property type="entry name" value="TLCD"/>
</dbReference>
<dbReference type="Proteomes" id="UP000094336">
    <property type="component" value="Unassembled WGS sequence"/>
</dbReference>
<feature type="domain" description="TLC" evidence="7">
    <location>
        <begin position="69"/>
        <end position="269"/>
    </location>
</feature>
<keyword evidence="3 6" id="KW-1133">Transmembrane helix</keyword>
<dbReference type="OrthoDB" id="10266980at2759"/>